<sequence length="130" mass="14401">MQITAKLLGGKDDMATFDLLPQVHVRHLKRKIADELLLPCGSFKVLNAGKPLHDDDLQLPAAGLKDGAKLTVVLNAGDASDLSHEEQSLLKAILGESATHLNMLRLRQSIQNYVDFMSLDDLERFARKKK</sequence>
<dbReference type="Proteomes" id="UP000252519">
    <property type="component" value="Unassembled WGS sequence"/>
</dbReference>
<dbReference type="OrthoDB" id="417450at2759"/>
<dbReference type="EMBL" id="JOJR01000052">
    <property type="protein sequence ID" value="RCN48062.1"/>
    <property type="molecule type" value="Genomic_DNA"/>
</dbReference>
<dbReference type="Gene3D" id="3.10.20.90">
    <property type="entry name" value="Phosphatidylinositol 3-kinase Catalytic Subunit, Chain A, domain 1"/>
    <property type="match status" value="1"/>
</dbReference>
<dbReference type="AlphaFoldDB" id="A0A368GUL4"/>
<dbReference type="PROSITE" id="PS50053">
    <property type="entry name" value="UBIQUITIN_2"/>
    <property type="match status" value="1"/>
</dbReference>
<dbReference type="InterPro" id="IPR029071">
    <property type="entry name" value="Ubiquitin-like_domsf"/>
</dbReference>
<dbReference type="CDD" id="cd17039">
    <property type="entry name" value="Ubl_ubiquitin_like"/>
    <property type="match status" value="1"/>
</dbReference>
<dbReference type="Pfam" id="PF00240">
    <property type="entry name" value="ubiquitin"/>
    <property type="match status" value="1"/>
</dbReference>
<gene>
    <name evidence="2" type="ORF">ANCCAN_05888</name>
</gene>
<evidence type="ECO:0000259" key="1">
    <source>
        <dbReference type="PROSITE" id="PS50053"/>
    </source>
</evidence>
<feature type="domain" description="Ubiquitin-like" evidence="1">
    <location>
        <begin position="1"/>
        <end position="79"/>
    </location>
</feature>
<dbReference type="SMART" id="SM00213">
    <property type="entry name" value="UBQ"/>
    <property type="match status" value="1"/>
</dbReference>
<protein>
    <recommendedName>
        <fullName evidence="1">Ubiquitin-like domain-containing protein</fullName>
    </recommendedName>
</protein>
<name>A0A368GUL4_ANCCA</name>
<proteinExistence type="predicted"/>
<keyword evidence="3" id="KW-1185">Reference proteome</keyword>
<reference evidence="2 3" key="1">
    <citation type="submission" date="2014-10" db="EMBL/GenBank/DDBJ databases">
        <title>Draft genome of the hookworm Ancylostoma caninum.</title>
        <authorList>
            <person name="Mitreva M."/>
        </authorList>
    </citation>
    <scope>NUCLEOTIDE SEQUENCE [LARGE SCALE GENOMIC DNA]</scope>
    <source>
        <strain evidence="2 3">Baltimore</strain>
    </source>
</reference>
<evidence type="ECO:0000313" key="3">
    <source>
        <dbReference type="Proteomes" id="UP000252519"/>
    </source>
</evidence>
<comment type="caution">
    <text evidence="2">The sequence shown here is derived from an EMBL/GenBank/DDBJ whole genome shotgun (WGS) entry which is preliminary data.</text>
</comment>
<accession>A0A368GUL4</accession>
<dbReference type="InterPro" id="IPR000626">
    <property type="entry name" value="Ubiquitin-like_dom"/>
</dbReference>
<organism evidence="2 3">
    <name type="scientific">Ancylostoma caninum</name>
    <name type="common">Dog hookworm</name>
    <dbReference type="NCBI Taxonomy" id="29170"/>
    <lineage>
        <taxon>Eukaryota</taxon>
        <taxon>Metazoa</taxon>
        <taxon>Ecdysozoa</taxon>
        <taxon>Nematoda</taxon>
        <taxon>Chromadorea</taxon>
        <taxon>Rhabditida</taxon>
        <taxon>Rhabditina</taxon>
        <taxon>Rhabditomorpha</taxon>
        <taxon>Strongyloidea</taxon>
        <taxon>Ancylostomatidae</taxon>
        <taxon>Ancylostomatinae</taxon>
        <taxon>Ancylostoma</taxon>
    </lineage>
</organism>
<dbReference type="STRING" id="29170.A0A368GUL4"/>
<evidence type="ECO:0000313" key="2">
    <source>
        <dbReference type="EMBL" id="RCN48062.1"/>
    </source>
</evidence>
<dbReference type="SUPFAM" id="SSF54236">
    <property type="entry name" value="Ubiquitin-like"/>
    <property type="match status" value="1"/>
</dbReference>